<dbReference type="AlphaFoldDB" id="A0AA88UGR2"/>
<dbReference type="EMBL" id="JAVXUO010001250">
    <property type="protein sequence ID" value="KAK2984284.1"/>
    <property type="molecule type" value="Genomic_DNA"/>
</dbReference>
<organism evidence="3 4">
    <name type="scientific">Escallonia rubra</name>
    <dbReference type="NCBI Taxonomy" id="112253"/>
    <lineage>
        <taxon>Eukaryota</taxon>
        <taxon>Viridiplantae</taxon>
        <taxon>Streptophyta</taxon>
        <taxon>Embryophyta</taxon>
        <taxon>Tracheophyta</taxon>
        <taxon>Spermatophyta</taxon>
        <taxon>Magnoliopsida</taxon>
        <taxon>eudicotyledons</taxon>
        <taxon>Gunneridae</taxon>
        <taxon>Pentapetalae</taxon>
        <taxon>asterids</taxon>
        <taxon>campanulids</taxon>
        <taxon>Escalloniales</taxon>
        <taxon>Escalloniaceae</taxon>
        <taxon>Escallonia</taxon>
    </lineage>
</organism>
<dbReference type="InterPro" id="IPR037848">
    <property type="entry name" value="GEM-like"/>
</dbReference>
<reference evidence="3" key="1">
    <citation type="submission" date="2022-12" db="EMBL/GenBank/DDBJ databases">
        <title>Draft genome assemblies for two species of Escallonia (Escalloniales).</title>
        <authorList>
            <person name="Chanderbali A."/>
            <person name="Dervinis C."/>
            <person name="Anghel I."/>
            <person name="Soltis D."/>
            <person name="Soltis P."/>
            <person name="Zapata F."/>
        </authorList>
    </citation>
    <scope>NUCLEOTIDE SEQUENCE</scope>
    <source>
        <strain evidence="3">UCBG92.1500</strain>
        <tissue evidence="3">Leaf</tissue>
    </source>
</reference>
<proteinExistence type="inferred from homology"/>
<comment type="similarity">
    <text evidence="1">Belongs to the GEM family.</text>
</comment>
<evidence type="ECO:0000259" key="2">
    <source>
        <dbReference type="SMART" id="SM00568"/>
    </source>
</evidence>
<evidence type="ECO:0000313" key="4">
    <source>
        <dbReference type="Proteomes" id="UP001187471"/>
    </source>
</evidence>
<gene>
    <name evidence="3" type="ORF">RJ640_003843</name>
</gene>
<dbReference type="PANTHER" id="PTHR31969">
    <property type="entry name" value="GEM-LIKE PROTEIN 2"/>
    <property type="match status" value="1"/>
</dbReference>
<dbReference type="Pfam" id="PF02893">
    <property type="entry name" value="GRAM"/>
    <property type="match status" value="1"/>
</dbReference>
<name>A0AA88UGR2_9ASTE</name>
<dbReference type="InterPro" id="IPR004182">
    <property type="entry name" value="GRAM"/>
</dbReference>
<sequence length="221" mass="24934">MKNRIPEHVVEIRPCSSAHSVETSSKGLVSVPASPYFASPKIRQSKVDLVLRSMSKLGQQVESLTRGIREHVKMGPKITEIAKGKLRMGARILRVGGVKKVFRENFSVRKGEKLLKVSQCYLSTTAGPIAGLLFITNEKIAFCSERSIKISSPAGDFVKLHYKVLIPLGKIKRSYESENVTDPSMKYIEIVTADNFEFWFMGFLNYQKTFRYLQQTVSKAR</sequence>
<evidence type="ECO:0000256" key="1">
    <source>
        <dbReference type="ARBA" id="ARBA00009414"/>
    </source>
</evidence>
<dbReference type="InterPro" id="IPR011993">
    <property type="entry name" value="PH-like_dom_sf"/>
</dbReference>
<comment type="caution">
    <text evidence="3">The sequence shown here is derived from an EMBL/GenBank/DDBJ whole genome shotgun (WGS) entry which is preliminary data.</text>
</comment>
<dbReference type="SMART" id="SM00568">
    <property type="entry name" value="GRAM"/>
    <property type="match status" value="1"/>
</dbReference>
<dbReference type="Gene3D" id="2.30.29.30">
    <property type="entry name" value="Pleckstrin-homology domain (PH domain)/Phosphotyrosine-binding domain (PTB)"/>
    <property type="match status" value="1"/>
</dbReference>
<dbReference type="Proteomes" id="UP001187471">
    <property type="component" value="Unassembled WGS sequence"/>
</dbReference>
<feature type="domain" description="GRAM" evidence="2">
    <location>
        <begin position="100"/>
        <end position="178"/>
    </location>
</feature>
<protein>
    <recommendedName>
        <fullName evidence="2">GRAM domain-containing protein</fullName>
    </recommendedName>
</protein>
<accession>A0AA88UGR2</accession>
<evidence type="ECO:0000313" key="3">
    <source>
        <dbReference type="EMBL" id="KAK2984284.1"/>
    </source>
</evidence>
<keyword evidence="4" id="KW-1185">Reference proteome</keyword>